<dbReference type="AlphaFoldDB" id="A0A328KRX4"/>
<keyword evidence="2" id="KW-0067">ATP-binding</keyword>
<dbReference type="InterPro" id="IPR003439">
    <property type="entry name" value="ABC_transporter-like_ATP-bd"/>
</dbReference>
<dbReference type="InterPro" id="IPR017871">
    <property type="entry name" value="ABC_transporter-like_CS"/>
</dbReference>
<dbReference type="GO" id="GO:0016887">
    <property type="term" value="F:ATP hydrolysis activity"/>
    <property type="evidence" value="ECO:0007669"/>
    <property type="project" value="InterPro"/>
</dbReference>
<proteinExistence type="predicted"/>
<evidence type="ECO:0000256" key="3">
    <source>
        <dbReference type="SAM" id="Coils"/>
    </source>
</evidence>
<dbReference type="EMBL" id="NAQV01000018">
    <property type="protein sequence ID" value="RAN63073.1"/>
    <property type="molecule type" value="Genomic_DNA"/>
</dbReference>
<gene>
    <name evidence="5" type="ORF">B8A44_06215</name>
</gene>
<feature type="coiled-coil region" evidence="3">
    <location>
        <begin position="179"/>
        <end position="213"/>
    </location>
</feature>
<sequence>MKGGSNCMQVLELQDVTYSIRDRLLIDIDHLQLHAGQVVGLIGKNGQGKTTLLRLIKGEILPDSGTVKVEGIPYLMPQLKQDQTQGASGGEITSEFFLQVTRDRAKLLLLDEPTTNLDANHRQWVERKLKRMDAGVILVSHDRHLLDETCSEIWVLDEGNITVYSGNYSDYIIERDRKRRHQQKEYEKYQKKKQQLEKAAEMKRRQAERATVVPKSVSDPDRRQIGAAIYYAGKQKKLHKNRQAIETQIKQLEPVEKPKQLSTIEMEVPNQQRLRERTIIRFYELAGGVEHKTLWKPSTLQLIGGQKIGLIGDNGAGKTTLLRMLLSSKHPDIQVNPQVKFGYFAQNLSVLKTEETVLVNVMETSVQSETICRVVLARMGFYEKDIRKLVGVLSGGERVKVALAKILVGDFNVLVLDEPTNYLDIYAVAALEELLIEYPGTIILASHDQSIVEAVCDQLLVIDQNRLQLFKGTLSEFQAYDPQTKRDHQHDCLLQLNNRISEILGRLSLDPDDEQLQEQFDQLMAEKKEIEAIE</sequence>
<dbReference type="Gene3D" id="3.40.50.300">
    <property type="entry name" value="P-loop containing nucleotide triphosphate hydrolases"/>
    <property type="match status" value="3"/>
</dbReference>
<evidence type="ECO:0000313" key="5">
    <source>
        <dbReference type="EMBL" id="RAN63073.1"/>
    </source>
</evidence>
<accession>A0A328KRX4</accession>
<dbReference type="CDD" id="cd03221">
    <property type="entry name" value="ABCF_EF-3"/>
    <property type="match status" value="2"/>
</dbReference>
<dbReference type="GO" id="GO:0005524">
    <property type="term" value="F:ATP binding"/>
    <property type="evidence" value="ECO:0007669"/>
    <property type="project" value="UniProtKB-KW"/>
</dbReference>
<dbReference type="InterPro" id="IPR027417">
    <property type="entry name" value="P-loop_NTPase"/>
</dbReference>
<dbReference type="Pfam" id="PF00005">
    <property type="entry name" value="ABC_tran"/>
    <property type="match status" value="2"/>
</dbReference>
<keyword evidence="3" id="KW-0175">Coiled coil</keyword>
<dbReference type="PROSITE" id="PS00211">
    <property type="entry name" value="ABC_TRANSPORTER_1"/>
    <property type="match status" value="1"/>
</dbReference>
<keyword evidence="1" id="KW-0547">Nucleotide-binding</keyword>
<dbReference type="SMART" id="SM00382">
    <property type="entry name" value="AAA"/>
    <property type="match status" value="2"/>
</dbReference>
<dbReference type="Proteomes" id="UP000249099">
    <property type="component" value="Unassembled WGS sequence"/>
</dbReference>
<protein>
    <recommendedName>
        <fullName evidence="4">ABC transporter domain-containing protein</fullName>
    </recommendedName>
</protein>
<dbReference type="PROSITE" id="PS50893">
    <property type="entry name" value="ABC_TRANSPORTER_2"/>
    <property type="match status" value="1"/>
</dbReference>
<organism evidence="5 6">
    <name type="scientific">Dolosigranulum pigrum</name>
    <dbReference type="NCBI Taxonomy" id="29394"/>
    <lineage>
        <taxon>Bacteria</taxon>
        <taxon>Bacillati</taxon>
        <taxon>Bacillota</taxon>
        <taxon>Bacilli</taxon>
        <taxon>Lactobacillales</taxon>
        <taxon>Carnobacteriaceae</taxon>
        <taxon>Dolosigranulum</taxon>
    </lineage>
</organism>
<name>A0A328KRX4_9LACT</name>
<dbReference type="PANTHER" id="PTHR42855:SF2">
    <property type="entry name" value="DRUG RESISTANCE ABC TRANSPORTER,ATP-BINDING PROTEIN"/>
    <property type="match status" value="1"/>
</dbReference>
<evidence type="ECO:0000256" key="1">
    <source>
        <dbReference type="ARBA" id="ARBA00022741"/>
    </source>
</evidence>
<evidence type="ECO:0000256" key="2">
    <source>
        <dbReference type="ARBA" id="ARBA00022840"/>
    </source>
</evidence>
<comment type="caution">
    <text evidence="5">The sequence shown here is derived from an EMBL/GenBank/DDBJ whole genome shotgun (WGS) entry which is preliminary data.</text>
</comment>
<dbReference type="InterPro" id="IPR051309">
    <property type="entry name" value="ABCF_ATPase"/>
</dbReference>
<evidence type="ECO:0000259" key="4">
    <source>
        <dbReference type="PROSITE" id="PS50893"/>
    </source>
</evidence>
<dbReference type="NCBIfam" id="NF000355">
    <property type="entry name" value="ribo_prot_ABC_F"/>
    <property type="match status" value="1"/>
</dbReference>
<dbReference type="InterPro" id="IPR003593">
    <property type="entry name" value="AAA+_ATPase"/>
</dbReference>
<reference evidence="5 6" key="1">
    <citation type="submission" date="2017-03" db="EMBL/GenBank/DDBJ databases">
        <title>wgs assembly of Dolosigranulum pigrum KPL CDC strains.</title>
        <authorList>
            <person name="Brugger S.D."/>
            <person name="Pettigrew M."/>
            <person name="Kong Y."/>
            <person name="Lemon K.P."/>
        </authorList>
    </citation>
    <scope>NUCLEOTIDE SEQUENCE [LARGE SCALE GENOMIC DNA]</scope>
    <source>
        <strain evidence="5 6">KPL1931_CDC4294-98</strain>
    </source>
</reference>
<evidence type="ECO:0000313" key="6">
    <source>
        <dbReference type="Proteomes" id="UP000249099"/>
    </source>
</evidence>
<feature type="domain" description="ABC transporter" evidence="4">
    <location>
        <begin position="11"/>
        <end position="489"/>
    </location>
</feature>
<dbReference type="PANTHER" id="PTHR42855">
    <property type="entry name" value="ABC TRANSPORTER ATP-BINDING SUBUNIT"/>
    <property type="match status" value="1"/>
</dbReference>
<dbReference type="SUPFAM" id="SSF52540">
    <property type="entry name" value="P-loop containing nucleoside triphosphate hydrolases"/>
    <property type="match status" value="2"/>
</dbReference>